<name>A0ABW3BTW2_9FLAO</name>
<organism evidence="8 9">
    <name type="scientific">Mariniflexile aquimaris</name>
    <dbReference type="NCBI Taxonomy" id="881009"/>
    <lineage>
        <taxon>Bacteria</taxon>
        <taxon>Pseudomonadati</taxon>
        <taxon>Bacteroidota</taxon>
        <taxon>Flavobacteriia</taxon>
        <taxon>Flavobacteriales</taxon>
        <taxon>Flavobacteriaceae</taxon>
        <taxon>Mariniflexile</taxon>
    </lineage>
</organism>
<dbReference type="CDD" id="cd16030">
    <property type="entry name" value="iduronate-2-sulfatase"/>
    <property type="match status" value="1"/>
</dbReference>
<evidence type="ECO:0000256" key="3">
    <source>
        <dbReference type="ARBA" id="ARBA00022723"/>
    </source>
</evidence>
<keyword evidence="3" id="KW-0479">Metal-binding</keyword>
<evidence type="ECO:0000256" key="1">
    <source>
        <dbReference type="ARBA" id="ARBA00001913"/>
    </source>
</evidence>
<keyword evidence="5" id="KW-0378">Hydrolase</keyword>
<evidence type="ECO:0000256" key="4">
    <source>
        <dbReference type="ARBA" id="ARBA00022729"/>
    </source>
</evidence>
<dbReference type="EMBL" id="JBHTIB010000012">
    <property type="protein sequence ID" value="MFD0835932.1"/>
    <property type="molecule type" value="Genomic_DNA"/>
</dbReference>
<dbReference type="InterPro" id="IPR017850">
    <property type="entry name" value="Alkaline_phosphatase_core_sf"/>
</dbReference>
<dbReference type="InterPro" id="IPR000917">
    <property type="entry name" value="Sulfatase_N"/>
</dbReference>
<evidence type="ECO:0000256" key="5">
    <source>
        <dbReference type="ARBA" id="ARBA00022801"/>
    </source>
</evidence>
<protein>
    <submittedName>
        <fullName evidence="8">Sulfatase</fullName>
    </submittedName>
</protein>
<keyword evidence="9" id="KW-1185">Reference proteome</keyword>
<evidence type="ECO:0000313" key="8">
    <source>
        <dbReference type="EMBL" id="MFD0835932.1"/>
    </source>
</evidence>
<accession>A0ABW3BTW2</accession>
<comment type="caution">
    <text evidence="8">The sequence shown here is derived from an EMBL/GenBank/DDBJ whole genome shotgun (WGS) entry which is preliminary data.</text>
</comment>
<dbReference type="PANTHER" id="PTHR45953:SF1">
    <property type="entry name" value="IDURONATE 2-SULFATASE"/>
    <property type="match status" value="1"/>
</dbReference>
<dbReference type="Pfam" id="PF00884">
    <property type="entry name" value="Sulfatase"/>
    <property type="match status" value="1"/>
</dbReference>
<comment type="cofactor">
    <cofactor evidence="1">
        <name>Ca(2+)</name>
        <dbReference type="ChEBI" id="CHEBI:29108"/>
    </cofactor>
</comment>
<keyword evidence="6" id="KW-0106">Calcium</keyword>
<dbReference type="PROSITE" id="PS00523">
    <property type="entry name" value="SULFATASE_1"/>
    <property type="match status" value="1"/>
</dbReference>
<reference evidence="9" key="1">
    <citation type="journal article" date="2019" name="Int. J. Syst. Evol. Microbiol.">
        <title>The Global Catalogue of Microorganisms (GCM) 10K type strain sequencing project: providing services to taxonomists for standard genome sequencing and annotation.</title>
        <authorList>
            <consortium name="The Broad Institute Genomics Platform"/>
            <consortium name="The Broad Institute Genome Sequencing Center for Infectious Disease"/>
            <person name="Wu L."/>
            <person name="Ma J."/>
        </authorList>
    </citation>
    <scope>NUCLEOTIDE SEQUENCE [LARGE SCALE GENOMIC DNA]</scope>
    <source>
        <strain evidence="9">CCUG 60529</strain>
    </source>
</reference>
<dbReference type="PANTHER" id="PTHR45953">
    <property type="entry name" value="IDURONATE 2-SULFATASE"/>
    <property type="match status" value="1"/>
</dbReference>
<comment type="similarity">
    <text evidence="2">Belongs to the sulfatase family.</text>
</comment>
<gene>
    <name evidence="8" type="ORF">ACFQ0I_09165</name>
</gene>
<dbReference type="Proteomes" id="UP001597011">
    <property type="component" value="Unassembled WGS sequence"/>
</dbReference>
<evidence type="ECO:0000256" key="6">
    <source>
        <dbReference type="ARBA" id="ARBA00022837"/>
    </source>
</evidence>
<sequence length="540" mass="61053">MASKHFITLILLSFLISISGYSQNKKQPNILFIAVDDLRAELGSYGSNIVKSPNIDKLASNGIQFNRAYCQQAICGPSRASVMTGARPETINVIDLFQDFRDNRPSIVTIPQHFKENGYETVSLGKVYHGSYTDDEMSWSRKPIKVKRDANVPEIEGGYALPESQLMYLKNKIALEAKYGEKLIRENWLDKGPALEAADVPDETYDDGYNTLSAIATLNDMVKKGDKPWFLGLGFKKPHLDWIAPKKYWDMYDESQIPIATQVNPPKDGAAIGLSESLELRVSADIPKTGNLSPELQRKLKHGYYACTSYIDAQIGKMIQALKDAGQYENTIIVLWSDHGFNLGEMGYWGKATNYEIATRVPFIISAPGVTDRTKGQTSDATVELVDIFPTLCDLTGLSKPNHLEGQSLVPYLKKPTTKSKKPAFSVFPSPALREWAARPFTAPFRTTFFMPLIEKIETKVANQMGDKWDRKTFEQFVMGYAMRTDNYRLIIWKDRRRPNDTPLYMELYDHINDPYETVNIAVQNPKVVNELVSLFDKTY</sequence>
<dbReference type="InterPro" id="IPR024607">
    <property type="entry name" value="Sulfatase_CS"/>
</dbReference>
<feature type="domain" description="Sulfatase N-terminal" evidence="7">
    <location>
        <begin position="28"/>
        <end position="397"/>
    </location>
</feature>
<dbReference type="Gene3D" id="3.40.720.10">
    <property type="entry name" value="Alkaline Phosphatase, subunit A"/>
    <property type="match status" value="1"/>
</dbReference>
<evidence type="ECO:0000259" key="7">
    <source>
        <dbReference type="Pfam" id="PF00884"/>
    </source>
</evidence>
<dbReference type="RefSeq" id="WP_379941499.1">
    <property type="nucleotide sequence ID" value="NZ_JBHTIB010000012.1"/>
</dbReference>
<evidence type="ECO:0000313" key="9">
    <source>
        <dbReference type="Proteomes" id="UP001597011"/>
    </source>
</evidence>
<dbReference type="SUPFAM" id="SSF53649">
    <property type="entry name" value="Alkaline phosphatase-like"/>
    <property type="match status" value="1"/>
</dbReference>
<evidence type="ECO:0000256" key="2">
    <source>
        <dbReference type="ARBA" id="ARBA00008779"/>
    </source>
</evidence>
<dbReference type="InterPro" id="IPR035874">
    <property type="entry name" value="IDS"/>
</dbReference>
<proteinExistence type="inferred from homology"/>
<keyword evidence="4" id="KW-0732">Signal</keyword>